<name>A0A7W6M945_9RHOB</name>
<comment type="caution">
    <text evidence="11">The sequence shown here is derived from an EMBL/GenBank/DDBJ whole genome shotgun (WGS) entry which is preliminary data.</text>
</comment>
<gene>
    <name evidence="11" type="ORF">GGR93_002136</name>
</gene>
<evidence type="ECO:0000256" key="5">
    <source>
        <dbReference type="ARBA" id="ARBA00022692"/>
    </source>
</evidence>
<comment type="subcellular location">
    <subcellularLocation>
        <location evidence="1">Cell membrane</location>
    </subcellularLocation>
</comment>
<keyword evidence="4 11" id="KW-0808">Transferase</keyword>
<keyword evidence="7 9" id="KW-0472">Membrane</keyword>
<dbReference type="GO" id="GO:0000271">
    <property type="term" value="P:polysaccharide biosynthetic process"/>
    <property type="evidence" value="ECO:0007669"/>
    <property type="project" value="UniProtKB-KW"/>
</dbReference>
<accession>A0A7W6M945</accession>
<evidence type="ECO:0000256" key="7">
    <source>
        <dbReference type="ARBA" id="ARBA00023136"/>
    </source>
</evidence>
<evidence type="ECO:0000256" key="1">
    <source>
        <dbReference type="ARBA" id="ARBA00004236"/>
    </source>
</evidence>
<keyword evidence="6 9" id="KW-1133">Transmembrane helix</keyword>
<dbReference type="GO" id="GO:0016780">
    <property type="term" value="F:phosphotransferase activity, for other substituted phosphate groups"/>
    <property type="evidence" value="ECO:0007669"/>
    <property type="project" value="TreeGrafter"/>
</dbReference>
<feature type="domain" description="Bacterial sugar transferase" evidence="10">
    <location>
        <begin position="54"/>
        <end position="243"/>
    </location>
</feature>
<proteinExistence type="inferred from homology"/>
<dbReference type="Pfam" id="PF02397">
    <property type="entry name" value="Bac_transf"/>
    <property type="match status" value="1"/>
</dbReference>
<keyword evidence="12" id="KW-1185">Reference proteome</keyword>
<dbReference type="InterPro" id="IPR003362">
    <property type="entry name" value="Bact_transf"/>
</dbReference>
<dbReference type="RefSeq" id="WP_025056834.1">
    <property type="nucleotide sequence ID" value="NZ_JACIFU010000002.1"/>
</dbReference>
<protein>
    <submittedName>
        <fullName evidence="11">Lipopolysaccharide/colanic/teichoic acid biosynthesis glycosyltransferase</fullName>
    </submittedName>
</protein>
<evidence type="ECO:0000256" key="3">
    <source>
        <dbReference type="ARBA" id="ARBA00022475"/>
    </source>
</evidence>
<evidence type="ECO:0000313" key="12">
    <source>
        <dbReference type="Proteomes" id="UP000565745"/>
    </source>
</evidence>
<dbReference type="PANTHER" id="PTHR30576">
    <property type="entry name" value="COLANIC BIOSYNTHESIS UDP-GLUCOSE LIPID CARRIER TRANSFERASE"/>
    <property type="match status" value="1"/>
</dbReference>
<evidence type="ECO:0000259" key="10">
    <source>
        <dbReference type="Pfam" id="PF02397"/>
    </source>
</evidence>
<dbReference type="PANTHER" id="PTHR30576:SF4">
    <property type="entry name" value="UNDECAPRENYL-PHOSPHATE GALACTOSE PHOSPHOTRANSFERASE"/>
    <property type="match status" value="1"/>
</dbReference>
<evidence type="ECO:0000256" key="2">
    <source>
        <dbReference type="ARBA" id="ARBA00006464"/>
    </source>
</evidence>
<evidence type="ECO:0000256" key="4">
    <source>
        <dbReference type="ARBA" id="ARBA00022679"/>
    </source>
</evidence>
<dbReference type="EMBL" id="JACIFU010000002">
    <property type="protein sequence ID" value="MBB4174363.1"/>
    <property type="molecule type" value="Genomic_DNA"/>
</dbReference>
<feature type="transmembrane region" description="Helical" evidence="9">
    <location>
        <begin position="59"/>
        <end position="82"/>
    </location>
</feature>
<keyword evidence="3" id="KW-1003">Cell membrane</keyword>
<keyword evidence="8" id="KW-0270">Exopolysaccharide synthesis</keyword>
<reference evidence="11 12" key="1">
    <citation type="submission" date="2020-08" db="EMBL/GenBank/DDBJ databases">
        <title>Genomic Encyclopedia of Type Strains, Phase IV (KMG-IV): sequencing the most valuable type-strain genomes for metagenomic binning, comparative biology and taxonomic classification.</title>
        <authorList>
            <person name="Goeker M."/>
        </authorList>
    </citation>
    <scope>NUCLEOTIDE SEQUENCE [LARGE SCALE GENOMIC DNA]</scope>
    <source>
        <strain evidence="11 12">DSM 101015</strain>
    </source>
</reference>
<comment type="similarity">
    <text evidence="2">Belongs to the bacterial sugar transferase family.</text>
</comment>
<dbReference type="Proteomes" id="UP000565745">
    <property type="component" value="Unassembled WGS sequence"/>
</dbReference>
<evidence type="ECO:0000256" key="9">
    <source>
        <dbReference type="SAM" id="Phobius"/>
    </source>
</evidence>
<organism evidence="11 12">
    <name type="scientific">Sulfitobacter noctilucicola</name>
    <dbReference type="NCBI Taxonomy" id="1342301"/>
    <lineage>
        <taxon>Bacteria</taxon>
        <taxon>Pseudomonadati</taxon>
        <taxon>Pseudomonadota</taxon>
        <taxon>Alphaproteobacteria</taxon>
        <taxon>Rhodobacterales</taxon>
        <taxon>Roseobacteraceae</taxon>
        <taxon>Sulfitobacter</taxon>
    </lineage>
</organism>
<evidence type="ECO:0000313" key="11">
    <source>
        <dbReference type="EMBL" id="MBB4174363.1"/>
    </source>
</evidence>
<evidence type="ECO:0000256" key="8">
    <source>
        <dbReference type="ARBA" id="ARBA00023169"/>
    </source>
</evidence>
<evidence type="ECO:0000256" key="6">
    <source>
        <dbReference type="ARBA" id="ARBA00022989"/>
    </source>
</evidence>
<keyword evidence="5 9" id="KW-0812">Transmembrane</keyword>
<dbReference type="AlphaFoldDB" id="A0A7W6M945"/>
<sequence length="248" mass="27993">MKDTVDQAAGFGMLRFGSHRADPAGALYARPSYVWDSALAAKHGPVYLYRDLGKRLMDILFVLVTLPFSLGIIAICAIALWLEGGNPFYTQPRLGEGGKRFSILKLRTMVRNADEVLETYLASDPAMRQEWDELQKLRNDPRVTRIGHLLRKTSLDELPQLFNVLIGDMSLVGPRPMMPEQLEMYGDPKHYNAVKPGITGLWQVSARNNSRFTYRNEVDGSYERSLTLKLDLLILFKTIGVVLRPTGH</sequence>
<dbReference type="GO" id="GO:0005886">
    <property type="term" value="C:plasma membrane"/>
    <property type="evidence" value="ECO:0007669"/>
    <property type="project" value="UniProtKB-SubCell"/>
</dbReference>